<comment type="caution">
    <text evidence="1">The sequence shown here is derived from an EMBL/GenBank/DDBJ whole genome shotgun (WGS) entry which is preliminary data.</text>
</comment>
<evidence type="ECO:0000313" key="1">
    <source>
        <dbReference type="EMBL" id="MBO1752839.1"/>
    </source>
</evidence>
<keyword evidence="2" id="KW-1185">Reference proteome</keyword>
<gene>
    <name evidence="1" type="ORF">J4G33_13580</name>
</gene>
<protein>
    <submittedName>
        <fullName evidence="1">SRPBCC family protein</fullName>
    </submittedName>
</protein>
<proteinExistence type="predicted"/>
<dbReference type="Proteomes" id="UP000664209">
    <property type="component" value="Unassembled WGS sequence"/>
</dbReference>
<dbReference type="RefSeq" id="WP_208056531.1">
    <property type="nucleotide sequence ID" value="NZ_JAGEMK010000008.1"/>
</dbReference>
<organism evidence="1 2">
    <name type="scientific">Actinotalea soli</name>
    <dbReference type="NCBI Taxonomy" id="2819234"/>
    <lineage>
        <taxon>Bacteria</taxon>
        <taxon>Bacillati</taxon>
        <taxon>Actinomycetota</taxon>
        <taxon>Actinomycetes</taxon>
        <taxon>Micrococcales</taxon>
        <taxon>Cellulomonadaceae</taxon>
        <taxon>Actinotalea</taxon>
    </lineage>
</organism>
<dbReference type="AlphaFoldDB" id="A0A939LVE9"/>
<sequence>MRLHRTLRAAVLLGLGVVLYRVARERALGLGTTEAERMAPLPGDELLPEADLVATRAIDVDAPPEDVWPWLVQMGQGRGGFYSYEALENLLGLDIHNADRVHPEWQDLAVGDEVRLAAQAGLVAAVVEPDQALVLQGVAPVPADELDSCGAEGTDTGRGQGEAPFDFTWAFVLQPWGARGTRLLVRERYRYRAPWAGRMVEPVSWVSLLMTERMLRGIRDRAEQGRL</sequence>
<name>A0A939LVE9_9CELL</name>
<dbReference type="SUPFAM" id="SSF55961">
    <property type="entry name" value="Bet v1-like"/>
    <property type="match status" value="1"/>
</dbReference>
<evidence type="ECO:0000313" key="2">
    <source>
        <dbReference type="Proteomes" id="UP000664209"/>
    </source>
</evidence>
<dbReference type="EMBL" id="JAGEMK010000008">
    <property type="protein sequence ID" value="MBO1752839.1"/>
    <property type="molecule type" value="Genomic_DNA"/>
</dbReference>
<reference evidence="1" key="1">
    <citation type="submission" date="2021-03" db="EMBL/GenBank/DDBJ databases">
        <title>Actinotalea soli sp. nov., isolated from soil.</title>
        <authorList>
            <person name="Ping W."/>
            <person name="Zhang J."/>
        </authorList>
    </citation>
    <scope>NUCLEOTIDE SEQUENCE</scope>
    <source>
        <strain evidence="1">BY-33</strain>
    </source>
</reference>
<accession>A0A939LVE9</accession>